<feature type="domain" description="Jacalin-type lectin" evidence="4">
    <location>
        <begin position="440"/>
        <end position="594"/>
    </location>
</feature>
<name>A0A8H3BGQ4_9AGAM</name>
<dbReference type="EMBL" id="CAJMWW010000203">
    <property type="protein sequence ID" value="CAE6457081.1"/>
    <property type="molecule type" value="Genomic_DNA"/>
</dbReference>
<evidence type="ECO:0000313" key="5">
    <source>
        <dbReference type="EMBL" id="CAE6457081.1"/>
    </source>
</evidence>
<dbReference type="InterPro" id="IPR052321">
    <property type="entry name" value="PolyBind_ProtTraffic"/>
</dbReference>
<sequence>MSLNSDSAVGNNPPLPEAAPSSQSGNLNDKLLRSAGWLRGFRTDDISGPRISPYQVASYEDESYPTIEEENNLSAEIIVAGTKREANYAHRGWSIDASTVTCPWTYSRFAARNQHNAEGTWYTRLIKTRRLKVEVLLTALAPAPRFEAEIKAALDQSTLFEKFQAIYRVLEHWGDVVPLEIEVGSSIALTGDRMSYVQPSELDEINPRNISARLSNLKNVAATITGANLGRTYDQWATDQRYSTGPAKTDQWERITVNRVAPTIALLCSDLQARLSALYAQRLSYVPLKEVGAIGWNYRTYDDNKHTLRTISNIKIRSSDFIELLSITYSDGVTSNSHGGGGHVGTEYEFALGVGEHIAEMFIWVEGDWLHGLQFITTTGRFSPQYGAHYGAPTIARCQGCVLVGFLGQTKLHPKYSEMFSGIQGIWRRDLIPKVPKEDDVYSEYFGDKNRSGRPFNDRVLVGNSKSIYISSIQVGWGDLIDSIRVTFTNKEDARDPKLSATRHGGPGGHLYQFVLEDGEYIVSVSGKHEVNCITQLCFGTNRGRTSQVLGGGKGQPFSSSAPLDNDENYFRLQYICGKSNEASLTGIMFVWTPC</sequence>
<dbReference type="Proteomes" id="UP000663841">
    <property type="component" value="Unassembled WGS sequence"/>
</dbReference>
<feature type="domain" description="Jacalin-type lectin" evidence="4">
    <location>
        <begin position="285"/>
        <end position="429"/>
    </location>
</feature>
<proteinExistence type="predicted"/>
<gene>
    <name evidence="5" type="ORF">RDB_LOCUS141867</name>
</gene>
<evidence type="ECO:0000256" key="1">
    <source>
        <dbReference type="ARBA" id="ARBA00022729"/>
    </source>
</evidence>
<dbReference type="AlphaFoldDB" id="A0A8H3BGQ4"/>
<dbReference type="Pfam" id="PF01419">
    <property type="entry name" value="Jacalin"/>
    <property type="match status" value="2"/>
</dbReference>
<dbReference type="InterPro" id="IPR001229">
    <property type="entry name" value="Jacalin-like_lectin_dom"/>
</dbReference>
<feature type="compositionally biased region" description="Polar residues" evidence="3">
    <location>
        <begin position="1"/>
        <end position="10"/>
    </location>
</feature>
<dbReference type="GO" id="GO:0005615">
    <property type="term" value="C:extracellular space"/>
    <property type="evidence" value="ECO:0007669"/>
    <property type="project" value="TreeGrafter"/>
</dbReference>
<dbReference type="InterPro" id="IPR036404">
    <property type="entry name" value="Jacalin-like_lectin_dom_sf"/>
</dbReference>
<evidence type="ECO:0000313" key="6">
    <source>
        <dbReference type="Proteomes" id="UP000663841"/>
    </source>
</evidence>
<protein>
    <recommendedName>
        <fullName evidence="4">Jacalin-type lectin domain-containing protein</fullName>
    </recommendedName>
</protein>
<reference evidence="5" key="1">
    <citation type="submission" date="2021-01" db="EMBL/GenBank/DDBJ databases">
        <authorList>
            <person name="Kaushik A."/>
        </authorList>
    </citation>
    <scope>NUCLEOTIDE SEQUENCE</scope>
    <source>
        <strain evidence="5">AG3-T5</strain>
    </source>
</reference>
<keyword evidence="2" id="KW-0430">Lectin</keyword>
<evidence type="ECO:0000256" key="3">
    <source>
        <dbReference type="SAM" id="MobiDB-lite"/>
    </source>
</evidence>
<dbReference type="PANTHER" id="PTHR33589:SF1">
    <property type="entry name" value="ZYMOGEN GRANULE PROTEIN 16 HOMOLOG B"/>
    <property type="match status" value="1"/>
</dbReference>
<dbReference type="Gene3D" id="2.100.10.30">
    <property type="entry name" value="Jacalin-like lectin domain"/>
    <property type="match status" value="2"/>
</dbReference>
<comment type="caution">
    <text evidence="5">The sequence shown here is derived from an EMBL/GenBank/DDBJ whole genome shotgun (WGS) entry which is preliminary data.</text>
</comment>
<feature type="region of interest" description="Disordered" evidence="3">
    <location>
        <begin position="1"/>
        <end position="26"/>
    </location>
</feature>
<dbReference type="PROSITE" id="PS51752">
    <property type="entry name" value="JACALIN_LECTIN"/>
    <property type="match status" value="2"/>
</dbReference>
<dbReference type="PANTHER" id="PTHR33589">
    <property type="entry name" value="OS11G0524900 PROTEIN"/>
    <property type="match status" value="1"/>
</dbReference>
<dbReference type="SMART" id="SM00915">
    <property type="entry name" value="Jacalin"/>
    <property type="match status" value="1"/>
</dbReference>
<evidence type="ECO:0000256" key="2">
    <source>
        <dbReference type="ARBA" id="ARBA00022734"/>
    </source>
</evidence>
<dbReference type="SUPFAM" id="SSF51101">
    <property type="entry name" value="Mannose-binding lectins"/>
    <property type="match status" value="2"/>
</dbReference>
<organism evidence="5 6">
    <name type="scientific">Rhizoctonia solani</name>
    <dbReference type="NCBI Taxonomy" id="456999"/>
    <lineage>
        <taxon>Eukaryota</taxon>
        <taxon>Fungi</taxon>
        <taxon>Dikarya</taxon>
        <taxon>Basidiomycota</taxon>
        <taxon>Agaricomycotina</taxon>
        <taxon>Agaricomycetes</taxon>
        <taxon>Cantharellales</taxon>
        <taxon>Ceratobasidiaceae</taxon>
        <taxon>Rhizoctonia</taxon>
    </lineage>
</organism>
<keyword evidence="1" id="KW-0732">Signal</keyword>
<evidence type="ECO:0000259" key="4">
    <source>
        <dbReference type="PROSITE" id="PS51752"/>
    </source>
</evidence>
<accession>A0A8H3BGQ4</accession>
<dbReference type="GO" id="GO:0030246">
    <property type="term" value="F:carbohydrate binding"/>
    <property type="evidence" value="ECO:0007669"/>
    <property type="project" value="UniProtKB-KW"/>
</dbReference>